<gene>
    <name evidence="2" type="ORF">KY5_4307</name>
</gene>
<dbReference type="RefSeq" id="WP_159072579.1">
    <property type="nucleotide sequence ID" value="NZ_CP022685.1"/>
</dbReference>
<keyword evidence="3" id="KW-1185">Reference proteome</keyword>
<dbReference type="KEGG" id="sfk:KY5_4307"/>
<dbReference type="PROSITE" id="PS51857">
    <property type="entry name" value="CSD_2"/>
    <property type="match status" value="1"/>
</dbReference>
<feature type="domain" description="CSD" evidence="1">
    <location>
        <begin position="5"/>
        <end position="68"/>
    </location>
</feature>
<dbReference type="InterPro" id="IPR012156">
    <property type="entry name" value="Cold_shock_CspA"/>
</dbReference>
<dbReference type="InterPro" id="IPR012340">
    <property type="entry name" value="NA-bd_OB-fold"/>
</dbReference>
<dbReference type="Proteomes" id="UP000221011">
    <property type="component" value="Chromosome"/>
</dbReference>
<dbReference type="AlphaFoldDB" id="A0A291QD01"/>
<dbReference type="Pfam" id="PF00313">
    <property type="entry name" value="CSD"/>
    <property type="match status" value="1"/>
</dbReference>
<reference evidence="2 3" key="1">
    <citation type="submission" date="2017-08" db="EMBL/GenBank/DDBJ databases">
        <title>Complete Genome Sequence of Streptomyces formicae KY5, the formicamycin producer.</title>
        <authorList>
            <person name="Holmes N.A."/>
            <person name="Devine R."/>
            <person name="Qin Z."/>
            <person name="Seipke R.F."/>
            <person name="Wilkinson B."/>
            <person name="Hutchings M.I."/>
        </authorList>
    </citation>
    <scope>NUCLEOTIDE SEQUENCE [LARGE SCALE GENOMIC DNA]</scope>
    <source>
        <strain evidence="2 3">KY5</strain>
    </source>
</reference>
<organism evidence="2 3">
    <name type="scientific">Streptomyces formicae</name>
    <dbReference type="NCBI Taxonomy" id="1616117"/>
    <lineage>
        <taxon>Bacteria</taxon>
        <taxon>Bacillati</taxon>
        <taxon>Actinomycetota</taxon>
        <taxon>Actinomycetes</taxon>
        <taxon>Kitasatosporales</taxon>
        <taxon>Streptomycetaceae</taxon>
        <taxon>Streptomyces</taxon>
    </lineage>
</organism>
<evidence type="ECO:0000259" key="1">
    <source>
        <dbReference type="PROSITE" id="PS51857"/>
    </source>
</evidence>
<dbReference type="Gene3D" id="2.40.50.140">
    <property type="entry name" value="Nucleic acid-binding proteins"/>
    <property type="match status" value="1"/>
</dbReference>
<protein>
    <recommendedName>
        <fullName evidence="1">CSD domain-containing protein</fullName>
    </recommendedName>
</protein>
<name>A0A291QD01_9ACTN</name>
<sequence length="68" mass="7949">MTEQRREGIVDWWDRERGYGFIVPFGDTDQIYVEASALEGTHVLSCEQHVSFLLQFTEGRFQARSVRP</sequence>
<dbReference type="InterPro" id="IPR002059">
    <property type="entry name" value="CSP_DNA-bd"/>
</dbReference>
<proteinExistence type="predicted"/>
<dbReference type="SUPFAM" id="SSF50249">
    <property type="entry name" value="Nucleic acid-binding proteins"/>
    <property type="match status" value="1"/>
</dbReference>
<dbReference type="CDD" id="cd04458">
    <property type="entry name" value="CSP_CDS"/>
    <property type="match status" value="1"/>
</dbReference>
<evidence type="ECO:0000313" key="2">
    <source>
        <dbReference type="EMBL" id="ATL29325.1"/>
    </source>
</evidence>
<accession>A0A291QD01</accession>
<dbReference type="PIRSF" id="PIRSF002599">
    <property type="entry name" value="Cold_shock_A"/>
    <property type="match status" value="1"/>
</dbReference>
<dbReference type="GO" id="GO:0003676">
    <property type="term" value="F:nucleic acid binding"/>
    <property type="evidence" value="ECO:0007669"/>
    <property type="project" value="InterPro"/>
</dbReference>
<dbReference type="EMBL" id="CP022685">
    <property type="protein sequence ID" value="ATL29325.1"/>
    <property type="molecule type" value="Genomic_DNA"/>
</dbReference>
<evidence type="ECO:0000313" key="3">
    <source>
        <dbReference type="Proteomes" id="UP000221011"/>
    </source>
</evidence>